<evidence type="ECO:0000256" key="3">
    <source>
        <dbReference type="RuleBase" id="RU003694"/>
    </source>
</evidence>
<organism evidence="5 6">
    <name type="scientific">Paenimyroides ceti</name>
    <dbReference type="NCBI Taxonomy" id="395087"/>
    <lineage>
        <taxon>Bacteria</taxon>
        <taxon>Pseudomonadati</taxon>
        <taxon>Bacteroidota</taxon>
        <taxon>Flavobacteriia</taxon>
        <taxon>Flavobacteriales</taxon>
        <taxon>Flavobacteriaceae</taxon>
        <taxon>Paenimyroides</taxon>
    </lineage>
</organism>
<comment type="similarity">
    <text evidence="1 3">Belongs to the thiolase-like superfamily. Beta-ketoacyl-ACP synthases family.</text>
</comment>
<keyword evidence="6" id="KW-1185">Reference proteome</keyword>
<evidence type="ECO:0000313" key="6">
    <source>
        <dbReference type="Proteomes" id="UP001242368"/>
    </source>
</evidence>
<dbReference type="InterPro" id="IPR014030">
    <property type="entry name" value="Ketoacyl_synth_N"/>
</dbReference>
<dbReference type="Pfam" id="PF02801">
    <property type="entry name" value="Ketoacyl-synt_C"/>
    <property type="match status" value="1"/>
</dbReference>
<accession>A0ABT8CVQ7</accession>
<dbReference type="InterPro" id="IPR020841">
    <property type="entry name" value="PKS_Beta-ketoAc_synthase_dom"/>
</dbReference>
<comment type="caution">
    <text evidence="5">The sequence shown here is derived from an EMBL/GenBank/DDBJ whole genome shotgun (WGS) entry which is preliminary data.</text>
</comment>
<dbReference type="InterPro" id="IPR000794">
    <property type="entry name" value="Beta-ketoacyl_synthase"/>
</dbReference>
<sequence>METKSRITQMKKVFIKETNIITPLGFDVSSNWTALVKDQSGIEIQNQWENIPSVYASCINTAALNKAFDAVVTTSAPFTRVEKMLILALEPLIEKQGVKEDTLLILSTTKGNIFYLESGETAQAYLNELAEKIARYFHFQTRPIVISNACVSGVMALSVAKRMLQMNTASDAYVIAVDEVTEFVLSGFQSFQALSPQPCRPYDEKRNGVTLGEAAAAVYVTVQPDDAKAEIIGDANINDANHISGPSRTGEGLFLSIQAAIKEAGISQHAIDFISAHGTATLYNDEMEAVAFNRAELNKVPINSLKGYYGHTLGASGLLETVITIESLCRNLLISSKGFENPGVSQPLNIIQQHTEKEMKVALKTASGFGGCNSAVIFKKTE</sequence>
<gene>
    <name evidence="5" type="ORF">QW060_15990</name>
</gene>
<dbReference type="Proteomes" id="UP001242368">
    <property type="component" value="Unassembled WGS sequence"/>
</dbReference>
<dbReference type="SUPFAM" id="SSF53901">
    <property type="entry name" value="Thiolase-like"/>
    <property type="match status" value="2"/>
</dbReference>
<name>A0ABT8CVQ7_9FLAO</name>
<evidence type="ECO:0000256" key="1">
    <source>
        <dbReference type="ARBA" id="ARBA00008467"/>
    </source>
</evidence>
<keyword evidence="2 3" id="KW-0808">Transferase</keyword>
<evidence type="ECO:0000313" key="5">
    <source>
        <dbReference type="EMBL" id="MDN3708603.1"/>
    </source>
</evidence>
<dbReference type="InterPro" id="IPR016039">
    <property type="entry name" value="Thiolase-like"/>
</dbReference>
<dbReference type="Pfam" id="PF00109">
    <property type="entry name" value="ketoacyl-synt"/>
    <property type="match status" value="1"/>
</dbReference>
<dbReference type="PROSITE" id="PS52004">
    <property type="entry name" value="KS3_2"/>
    <property type="match status" value="1"/>
</dbReference>
<reference evidence="6" key="1">
    <citation type="journal article" date="2019" name="Int. J. Syst. Evol. Microbiol.">
        <title>The Global Catalogue of Microorganisms (GCM) 10K type strain sequencing project: providing services to taxonomists for standard genome sequencing and annotation.</title>
        <authorList>
            <consortium name="The Broad Institute Genomics Platform"/>
            <consortium name="The Broad Institute Genome Sequencing Center for Infectious Disease"/>
            <person name="Wu L."/>
            <person name="Ma J."/>
        </authorList>
    </citation>
    <scope>NUCLEOTIDE SEQUENCE [LARGE SCALE GENOMIC DNA]</scope>
    <source>
        <strain evidence="6">CECT 7184</strain>
    </source>
</reference>
<proteinExistence type="inferred from homology"/>
<dbReference type="Gene3D" id="3.40.47.10">
    <property type="match status" value="1"/>
</dbReference>
<feature type="domain" description="Ketosynthase family 3 (KS3)" evidence="4">
    <location>
        <begin position="10"/>
        <end position="380"/>
    </location>
</feature>
<dbReference type="EMBL" id="JAUFQU010000001">
    <property type="protein sequence ID" value="MDN3708603.1"/>
    <property type="molecule type" value="Genomic_DNA"/>
</dbReference>
<dbReference type="InterPro" id="IPR014031">
    <property type="entry name" value="Ketoacyl_synth_C"/>
</dbReference>
<dbReference type="PANTHER" id="PTHR11712:SF336">
    <property type="entry name" value="3-OXOACYL-[ACYL-CARRIER-PROTEIN] SYNTHASE, MITOCHONDRIAL"/>
    <property type="match status" value="1"/>
</dbReference>
<evidence type="ECO:0000259" key="4">
    <source>
        <dbReference type="PROSITE" id="PS52004"/>
    </source>
</evidence>
<protein>
    <submittedName>
        <fullName evidence="5">Beta-ketoacyl synthase N-terminal-like domain-containing protein</fullName>
    </submittedName>
</protein>
<evidence type="ECO:0000256" key="2">
    <source>
        <dbReference type="ARBA" id="ARBA00022679"/>
    </source>
</evidence>
<dbReference type="PANTHER" id="PTHR11712">
    <property type="entry name" value="POLYKETIDE SYNTHASE-RELATED"/>
    <property type="match status" value="1"/>
</dbReference>
<dbReference type="RefSeq" id="WP_290364462.1">
    <property type="nucleotide sequence ID" value="NZ_JAUFQU010000001.1"/>
</dbReference>